<dbReference type="Pfam" id="PF11152">
    <property type="entry name" value="CCB2_CCB4"/>
    <property type="match status" value="2"/>
</dbReference>
<feature type="transmembrane region" description="Helical" evidence="1">
    <location>
        <begin position="153"/>
        <end position="172"/>
    </location>
</feature>
<dbReference type="PANTHER" id="PTHR36403">
    <property type="entry name" value="PROTEIN COFACTOR ASSEMBLY OF COMPLEX C SUBUNIT B CCB2, CHLOROPLASTIC"/>
    <property type="match status" value="1"/>
</dbReference>
<dbReference type="EnsemblPlants" id="MELO3C006877.2.1">
    <property type="protein sequence ID" value="MELO3C006877.2.1"/>
    <property type="gene ID" value="MELO3C006877.2"/>
</dbReference>
<dbReference type="AlphaFoldDB" id="A0A9I9CQA5"/>
<feature type="transmembrane region" description="Helical" evidence="1">
    <location>
        <begin position="122"/>
        <end position="141"/>
    </location>
</feature>
<sequence>MISSIPSPSPLNQLTSALPFRAKSKMKAPAISARLDDSKNSANQQLNLSVLRFTLGIPGLDESYLPRWIGYGFGSLLLLNHFVGSNSAALTTPAQLRTEALGISLAAFSIALPYLGKFLKVTYYYITVLRIYFLFYLLENFRMSGKRVRIRGDLKLLVCVVLITVTVPFSAVQVGSDDGKSILKGAVPSGEATLPEGTEQIFLLSQIVSDNLKEDIAWATYILLRNTNSISVTQGALCVRGYWNSPNDISSADLLAWFEEQLQSIGLSALKDAVYFPQISEVYFLFSPGAHEKYLRNNNTTGENNERPFVVHVYWRTLRGKRLEDWNK</sequence>
<accession>A0A9I9CQA5</accession>
<keyword evidence="1" id="KW-0472">Membrane</keyword>
<name>A0A9I9CQA5_CUCME</name>
<dbReference type="Gramene" id="MELO3C006877.2.1">
    <property type="protein sequence ID" value="MELO3C006877.2.1"/>
    <property type="gene ID" value="MELO3C006877.2"/>
</dbReference>
<evidence type="ECO:0000313" key="2">
    <source>
        <dbReference type="EnsemblPlants" id="MELO3C006877.2.1"/>
    </source>
</evidence>
<keyword evidence="1" id="KW-0812">Transmembrane</keyword>
<reference evidence="2" key="1">
    <citation type="submission" date="2023-03" db="UniProtKB">
        <authorList>
            <consortium name="EnsemblPlants"/>
        </authorList>
    </citation>
    <scope>IDENTIFICATION</scope>
</reference>
<dbReference type="GO" id="GO:0010190">
    <property type="term" value="P:cytochrome b6f complex assembly"/>
    <property type="evidence" value="ECO:0007669"/>
    <property type="project" value="EnsemblPlants"/>
</dbReference>
<organism evidence="2">
    <name type="scientific">Cucumis melo</name>
    <name type="common">Muskmelon</name>
    <dbReference type="NCBI Taxonomy" id="3656"/>
    <lineage>
        <taxon>Eukaryota</taxon>
        <taxon>Viridiplantae</taxon>
        <taxon>Streptophyta</taxon>
        <taxon>Embryophyta</taxon>
        <taxon>Tracheophyta</taxon>
        <taxon>Spermatophyta</taxon>
        <taxon>Magnoliopsida</taxon>
        <taxon>eudicotyledons</taxon>
        <taxon>Gunneridae</taxon>
        <taxon>Pentapetalae</taxon>
        <taxon>rosids</taxon>
        <taxon>fabids</taxon>
        <taxon>Cucurbitales</taxon>
        <taxon>Cucurbitaceae</taxon>
        <taxon>Benincaseae</taxon>
        <taxon>Cucumis</taxon>
    </lineage>
</organism>
<keyword evidence="1" id="KW-1133">Transmembrane helix</keyword>
<evidence type="ECO:0008006" key="3">
    <source>
        <dbReference type="Google" id="ProtNLM"/>
    </source>
</evidence>
<dbReference type="InterPro" id="IPR021325">
    <property type="entry name" value="CCB2/CCB4"/>
</dbReference>
<dbReference type="InterPro" id="IPR044970">
    <property type="entry name" value="CCB2"/>
</dbReference>
<protein>
    <recommendedName>
        <fullName evidence="3">Protein COFACTOR ASSEMBLY OF COMPLEX C SUBUNIT B CCB2, chloroplastic</fullName>
    </recommendedName>
</protein>
<proteinExistence type="predicted"/>
<evidence type="ECO:0000256" key="1">
    <source>
        <dbReference type="SAM" id="Phobius"/>
    </source>
</evidence>
<dbReference type="PANTHER" id="PTHR36403:SF1">
    <property type="entry name" value="PROTEIN COFACTOR ASSEMBLY OF COMPLEX C SUBUNIT B CCB2, CHLOROPLASTIC"/>
    <property type="match status" value="1"/>
</dbReference>
<dbReference type="GO" id="GO:0009507">
    <property type="term" value="C:chloroplast"/>
    <property type="evidence" value="ECO:0007669"/>
    <property type="project" value="EnsemblPlants"/>
</dbReference>